<evidence type="ECO:0000256" key="1">
    <source>
        <dbReference type="ARBA" id="ARBA00010617"/>
    </source>
</evidence>
<dbReference type="Pfam" id="PF00067">
    <property type="entry name" value="p450"/>
    <property type="match status" value="1"/>
</dbReference>
<evidence type="ECO:0000256" key="4">
    <source>
        <dbReference type="ARBA" id="ARBA00023002"/>
    </source>
</evidence>
<keyword evidence="6" id="KW-0503">Monooxygenase</keyword>
<evidence type="ECO:0000256" key="3">
    <source>
        <dbReference type="ARBA" id="ARBA00022723"/>
    </source>
</evidence>
<protein>
    <submittedName>
        <fullName evidence="7">Unannotated protein</fullName>
    </submittedName>
</protein>
<keyword evidence="5" id="KW-0408">Iron</keyword>
<dbReference type="GO" id="GO:0016705">
    <property type="term" value="F:oxidoreductase activity, acting on paired donors, with incorporation or reduction of molecular oxygen"/>
    <property type="evidence" value="ECO:0007669"/>
    <property type="project" value="InterPro"/>
</dbReference>
<dbReference type="PRINTS" id="PR00359">
    <property type="entry name" value="BP450"/>
</dbReference>
<keyword evidence="4" id="KW-0560">Oxidoreductase</keyword>
<dbReference type="SUPFAM" id="SSF48264">
    <property type="entry name" value="Cytochrome P450"/>
    <property type="match status" value="1"/>
</dbReference>
<accession>A0A6J6KA29</accession>
<evidence type="ECO:0000313" key="7">
    <source>
        <dbReference type="EMBL" id="CAB4646106.1"/>
    </source>
</evidence>
<proteinExistence type="inferred from homology"/>
<dbReference type="PROSITE" id="PS00086">
    <property type="entry name" value="CYTOCHROME_P450"/>
    <property type="match status" value="1"/>
</dbReference>
<name>A0A6J6KA29_9ZZZZ</name>
<dbReference type="GO" id="GO:0005506">
    <property type="term" value="F:iron ion binding"/>
    <property type="evidence" value="ECO:0007669"/>
    <property type="project" value="InterPro"/>
</dbReference>
<dbReference type="PANTHER" id="PTHR46696">
    <property type="entry name" value="P450, PUTATIVE (EUROFUNG)-RELATED"/>
    <property type="match status" value="1"/>
</dbReference>
<keyword evidence="2" id="KW-0349">Heme</keyword>
<organism evidence="7">
    <name type="scientific">freshwater metagenome</name>
    <dbReference type="NCBI Taxonomy" id="449393"/>
    <lineage>
        <taxon>unclassified sequences</taxon>
        <taxon>metagenomes</taxon>
        <taxon>ecological metagenomes</taxon>
    </lineage>
</organism>
<dbReference type="InterPro" id="IPR002397">
    <property type="entry name" value="Cyt_P450_B"/>
</dbReference>
<dbReference type="FunFam" id="1.10.630.10:FF:000018">
    <property type="entry name" value="Cytochrome P450 monooxygenase"/>
    <property type="match status" value="1"/>
</dbReference>
<comment type="similarity">
    <text evidence="1">Belongs to the cytochrome P450 family.</text>
</comment>
<dbReference type="CDD" id="cd20625">
    <property type="entry name" value="CYP164-like"/>
    <property type="match status" value="1"/>
</dbReference>
<sequence>MSLADILDTRDPATVANPYDIYRELRSHRDLVWSDRLGLWLAPTHETANATLRNKSLGRLYQAQEPFDEWEIFNWLHSDSILDSEPPKHTRLRSLVQKAFTPGRIAALEPNIQEICERLLDEAEAKLVSTGSFDILADYAEPLPVLVIADLLGVPREMANDLRRWSQDIVKMYEYGRTREQEIAAQKAGYEFSSYIADLAAKRKIDPQQDLITALVEVEEQGEKLNEHELIAMCVLLLNAGHEASVNGFGNGMVAMFRNTEQLELMKSSPRELTETALEEMMRFDSPLHMFERTATSETVIGETTVLVGQKVVAMLGSANRDEEVFENTDQFNITRKHNPHIAFGAGIHFCIGAPLARLEMQNSLPMMFERFPNLQLAGTPVQRPTFVLRGWETIPANNG</sequence>
<evidence type="ECO:0000256" key="6">
    <source>
        <dbReference type="ARBA" id="ARBA00023033"/>
    </source>
</evidence>
<dbReference type="InterPro" id="IPR001128">
    <property type="entry name" value="Cyt_P450"/>
</dbReference>
<dbReference type="PANTHER" id="PTHR46696:SF1">
    <property type="entry name" value="CYTOCHROME P450 YJIB-RELATED"/>
    <property type="match status" value="1"/>
</dbReference>
<reference evidence="7" key="1">
    <citation type="submission" date="2020-05" db="EMBL/GenBank/DDBJ databases">
        <authorList>
            <person name="Chiriac C."/>
            <person name="Salcher M."/>
            <person name="Ghai R."/>
            <person name="Kavagutti S V."/>
        </authorList>
    </citation>
    <scope>NUCLEOTIDE SEQUENCE</scope>
</reference>
<evidence type="ECO:0000256" key="2">
    <source>
        <dbReference type="ARBA" id="ARBA00022617"/>
    </source>
</evidence>
<keyword evidence="3" id="KW-0479">Metal-binding</keyword>
<gene>
    <name evidence="7" type="ORF">UFOPK2171_00398</name>
</gene>
<dbReference type="GO" id="GO:0004497">
    <property type="term" value="F:monooxygenase activity"/>
    <property type="evidence" value="ECO:0007669"/>
    <property type="project" value="UniProtKB-KW"/>
</dbReference>
<dbReference type="AlphaFoldDB" id="A0A6J6KA29"/>
<dbReference type="EMBL" id="CAEZWD010000031">
    <property type="protein sequence ID" value="CAB4646106.1"/>
    <property type="molecule type" value="Genomic_DNA"/>
</dbReference>
<dbReference type="InterPro" id="IPR017972">
    <property type="entry name" value="Cyt_P450_CS"/>
</dbReference>
<dbReference type="GO" id="GO:0020037">
    <property type="term" value="F:heme binding"/>
    <property type="evidence" value="ECO:0007669"/>
    <property type="project" value="InterPro"/>
</dbReference>
<evidence type="ECO:0000256" key="5">
    <source>
        <dbReference type="ARBA" id="ARBA00023004"/>
    </source>
</evidence>
<dbReference type="Gene3D" id="1.10.630.10">
    <property type="entry name" value="Cytochrome P450"/>
    <property type="match status" value="1"/>
</dbReference>
<dbReference type="InterPro" id="IPR036396">
    <property type="entry name" value="Cyt_P450_sf"/>
</dbReference>